<feature type="domain" description="SET" evidence="1">
    <location>
        <begin position="38"/>
        <end position="170"/>
    </location>
</feature>
<dbReference type="InterPro" id="IPR046341">
    <property type="entry name" value="SET_dom_sf"/>
</dbReference>
<accession>A0A9P5UB78</accession>
<dbReference type="OrthoDB" id="5792673at2759"/>
<dbReference type="PROSITE" id="PS50280">
    <property type="entry name" value="SET"/>
    <property type="match status" value="1"/>
</dbReference>
<name>A0A9P5UB78_9AGAR</name>
<evidence type="ECO:0000313" key="3">
    <source>
        <dbReference type="Proteomes" id="UP000772434"/>
    </source>
</evidence>
<evidence type="ECO:0000313" key="2">
    <source>
        <dbReference type="EMBL" id="KAF9073815.1"/>
    </source>
</evidence>
<proteinExistence type="predicted"/>
<organism evidence="2 3">
    <name type="scientific">Rhodocollybia butyracea</name>
    <dbReference type="NCBI Taxonomy" id="206335"/>
    <lineage>
        <taxon>Eukaryota</taxon>
        <taxon>Fungi</taxon>
        <taxon>Dikarya</taxon>
        <taxon>Basidiomycota</taxon>
        <taxon>Agaricomycotina</taxon>
        <taxon>Agaricomycetes</taxon>
        <taxon>Agaricomycetidae</taxon>
        <taxon>Agaricales</taxon>
        <taxon>Marasmiineae</taxon>
        <taxon>Omphalotaceae</taxon>
        <taxon>Rhodocollybia</taxon>
    </lineage>
</organism>
<dbReference type="Pfam" id="PF00856">
    <property type="entry name" value="SET"/>
    <property type="match status" value="1"/>
</dbReference>
<gene>
    <name evidence="2" type="ORF">BDP27DRAFT_1215196</name>
</gene>
<sequence length="188" mass="21375">MAANKDIRAPSNWPNNLRYIHSSTYHSSVSAEAKNYIKKSTQCRTFPSKFTAIKKITEPSHPAYNQFGLFATKKIPTKTHVLDYIGEHCDERESSNYDLSLHRFQSGESVGIDSSVTGNEARFINDYRGVKSKPNAVFIDYRTDSGELRMGIWASGEDIRKGDEILVSYGKAWWKARAEEQEMGREVL</sequence>
<dbReference type="AlphaFoldDB" id="A0A9P5UB78"/>
<protein>
    <submittedName>
        <fullName evidence="2">SET domain protein</fullName>
    </submittedName>
</protein>
<dbReference type="Gene3D" id="2.170.270.10">
    <property type="entry name" value="SET domain"/>
    <property type="match status" value="1"/>
</dbReference>
<dbReference type="EMBL" id="JADNRY010000016">
    <property type="protein sequence ID" value="KAF9073815.1"/>
    <property type="molecule type" value="Genomic_DNA"/>
</dbReference>
<evidence type="ECO:0000259" key="1">
    <source>
        <dbReference type="PROSITE" id="PS50280"/>
    </source>
</evidence>
<comment type="caution">
    <text evidence="2">The sequence shown here is derived from an EMBL/GenBank/DDBJ whole genome shotgun (WGS) entry which is preliminary data.</text>
</comment>
<reference evidence="2" key="1">
    <citation type="submission" date="2020-11" db="EMBL/GenBank/DDBJ databases">
        <authorList>
            <consortium name="DOE Joint Genome Institute"/>
            <person name="Ahrendt S."/>
            <person name="Riley R."/>
            <person name="Andreopoulos W."/>
            <person name="Labutti K."/>
            <person name="Pangilinan J."/>
            <person name="Ruiz-Duenas F.J."/>
            <person name="Barrasa J.M."/>
            <person name="Sanchez-Garcia M."/>
            <person name="Camarero S."/>
            <person name="Miyauchi S."/>
            <person name="Serrano A."/>
            <person name="Linde D."/>
            <person name="Babiker R."/>
            <person name="Drula E."/>
            <person name="Ayuso-Fernandez I."/>
            <person name="Pacheco R."/>
            <person name="Padilla G."/>
            <person name="Ferreira P."/>
            <person name="Barriuso J."/>
            <person name="Kellner H."/>
            <person name="Castanera R."/>
            <person name="Alfaro M."/>
            <person name="Ramirez L."/>
            <person name="Pisabarro A.G."/>
            <person name="Kuo A."/>
            <person name="Tritt A."/>
            <person name="Lipzen A."/>
            <person name="He G."/>
            <person name="Yan M."/>
            <person name="Ng V."/>
            <person name="Cullen D."/>
            <person name="Martin F."/>
            <person name="Rosso M.-N."/>
            <person name="Henrissat B."/>
            <person name="Hibbett D."/>
            <person name="Martinez A.T."/>
            <person name="Grigoriev I.V."/>
        </authorList>
    </citation>
    <scope>NUCLEOTIDE SEQUENCE</scope>
    <source>
        <strain evidence="2">AH 40177</strain>
    </source>
</reference>
<dbReference type="InterPro" id="IPR001214">
    <property type="entry name" value="SET_dom"/>
</dbReference>
<dbReference type="SUPFAM" id="SSF82199">
    <property type="entry name" value="SET domain"/>
    <property type="match status" value="1"/>
</dbReference>
<keyword evidence="3" id="KW-1185">Reference proteome</keyword>
<dbReference type="Proteomes" id="UP000772434">
    <property type="component" value="Unassembled WGS sequence"/>
</dbReference>